<accession>A0ABR2HC55</accession>
<name>A0ABR2HC55_9EUKA</name>
<sequence>MESCPNCHANLMYNYTQTPIELSQITASNEYMVGNRISPVNKIGLNYSHLNTKDILKGDIMEKYPYNTALLRRLHDISDEQAKELAANQ</sequence>
<proteinExistence type="predicted"/>
<keyword evidence="2" id="KW-1185">Reference proteome</keyword>
<gene>
    <name evidence="1" type="ORF">M9Y10_024488</name>
</gene>
<organism evidence="1 2">
    <name type="scientific">Tritrichomonas musculus</name>
    <dbReference type="NCBI Taxonomy" id="1915356"/>
    <lineage>
        <taxon>Eukaryota</taxon>
        <taxon>Metamonada</taxon>
        <taxon>Parabasalia</taxon>
        <taxon>Tritrichomonadida</taxon>
        <taxon>Tritrichomonadidae</taxon>
        <taxon>Tritrichomonas</taxon>
    </lineage>
</organism>
<protein>
    <submittedName>
        <fullName evidence="1">Uncharacterized protein</fullName>
    </submittedName>
</protein>
<evidence type="ECO:0000313" key="2">
    <source>
        <dbReference type="Proteomes" id="UP001470230"/>
    </source>
</evidence>
<evidence type="ECO:0000313" key="1">
    <source>
        <dbReference type="EMBL" id="KAK8844277.1"/>
    </source>
</evidence>
<dbReference type="Proteomes" id="UP001470230">
    <property type="component" value="Unassembled WGS sequence"/>
</dbReference>
<reference evidence="1 2" key="1">
    <citation type="submission" date="2024-04" db="EMBL/GenBank/DDBJ databases">
        <title>Tritrichomonas musculus Genome.</title>
        <authorList>
            <person name="Alves-Ferreira E."/>
            <person name="Grigg M."/>
            <person name="Lorenzi H."/>
            <person name="Galac M."/>
        </authorList>
    </citation>
    <scope>NUCLEOTIDE SEQUENCE [LARGE SCALE GENOMIC DNA]</scope>
    <source>
        <strain evidence="1 2">EAF2021</strain>
    </source>
</reference>
<comment type="caution">
    <text evidence="1">The sequence shown here is derived from an EMBL/GenBank/DDBJ whole genome shotgun (WGS) entry which is preliminary data.</text>
</comment>
<dbReference type="EMBL" id="JAPFFF010000033">
    <property type="protein sequence ID" value="KAK8844277.1"/>
    <property type="molecule type" value="Genomic_DNA"/>
</dbReference>